<accession>A0A1Q4KL77</accession>
<dbReference type="PANTHER" id="PTHR43792:SF8">
    <property type="entry name" value="[RIBOSOMAL PROTEIN US5]-ALANINE N-ACETYLTRANSFERASE"/>
    <property type="match status" value="1"/>
</dbReference>
<evidence type="ECO:0000259" key="4">
    <source>
        <dbReference type="PROSITE" id="PS51186"/>
    </source>
</evidence>
<evidence type="ECO:0000313" key="6">
    <source>
        <dbReference type="EMBL" id="OKA22312.1"/>
    </source>
</evidence>
<evidence type="ECO:0000313" key="8">
    <source>
        <dbReference type="Proteomes" id="UP000186677"/>
    </source>
</evidence>
<dbReference type="InterPro" id="IPR051531">
    <property type="entry name" value="N-acetyltransferase"/>
</dbReference>
<comment type="caution">
    <text evidence="5">The sequence shown here is derived from an EMBL/GenBank/DDBJ whole genome shotgun (WGS) entry which is preliminary data.</text>
</comment>
<dbReference type="CDD" id="cd04301">
    <property type="entry name" value="NAT_SF"/>
    <property type="match status" value="1"/>
</dbReference>
<dbReference type="RefSeq" id="WP_060692674.1">
    <property type="nucleotide sequence ID" value="NZ_MPJC01000004.1"/>
</dbReference>
<sequence>MRITKAPEVDYPGISLRQLERTDIPQWYAYLSKQHVVQHTSWNLSSESDLLPMFDAIDSTLFTSIRRLAIIDGVNDNLIGTIGLHSISEANKSAEVAYDLAPECWGKGIASAVCSAFTQWAFLEYGFIRVQGTVLETNLGSAKVLRNSGFQFEGRLRSFRIVRTKPGNFDMYARLSTD</sequence>
<dbReference type="GO" id="GO:0016747">
    <property type="term" value="F:acyltransferase activity, transferring groups other than amino-acyl groups"/>
    <property type="evidence" value="ECO:0007669"/>
    <property type="project" value="InterPro"/>
</dbReference>
<gene>
    <name evidence="6" type="ORF">BOH73_07710</name>
    <name evidence="5" type="ORF">BOH74_18080</name>
</gene>
<dbReference type="KEGG" id="ppsy:AOC04_09275"/>
<dbReference type="EMBL" id="MPJD01000029">
    <property type="protein sequence ID" value="OKA19519.1"/>
    <property type="molecule type" value="Genomic_DNA"/>
</dbReference>
<keyword evidence="1" id="KW-0808">Transferase</keyword>
<evidence type="ECO:0000256" key="2">
    <source>
        <dbReference type="ARBA" id="ARBA00023315"/>
    </source>
</evidence>
<name>A0A0M4QIC6_9PSED</name>
<evidence type="ECO:0000313" key="7">
    <source>
        <dbReference type="Proteomes" id="UP000185990"/>
    </source>
</evidence>
<dbReference type="Gene3D" id="3.40.630.30">
    <property type="match status" value="1"/>
</dbReference>
<accession>A0A0M4QIC6</accession>
<organism evidence="5 7">
    <name type="scientific">Pseudomonas versuta</name>
    <dbReference type="NCBI Taxonomy" id="1788301"/>
    <lineage>
        <taxon>Bacteria</taxon>
        <taxon>Pseudomonadati</taxon>
        <taxon>Pseudomonadota</taxon>
        <taxon>Gammaproteobacteria</taxon>
        <taxon>Pseudomonadales</taxon>
        <taxon>Pseudomonadaceae</taxon>
        <taxon>Pseudomonas</taxon>
    </lineage>
</organism>
<evidence type="ECO:0000256" key="3">
    <source>
        <dbReference type="ARBA" id="ARBA00038502"/>
    </source>
</evidence>
<feature type="domain" description="N-acetyltransferase" evidence="4">
    <location>
        <begin position="14"/>
        <end position="176"/>
    </location>
</feature>
<dbReference type="AlphaFoldDB" id="A0A0M4QIC6"/>
<protein>
    <submittedName>
        <fullName evidence="5">GNAT family N-acetyltransferase</fullName>
    </submittedName>
</protein>
<dbReference type="Proteomes" id="UP000186677">
    <property type="component" value="Unassembled WGS sequence"/>
</dbReference>
<dbReference type="EMBL" id="MPJC01000004">
    <property type="protein sequence ID" value="OKA22312.1"/>
    <property type="molecule type" value="Genomic_DNA"/>
</dbReference>
<dbReference type="OrthoDB" id="9801669at2"/>
<dbReference type="PANTHER" id="PTHR43792">
    <property type="entry name" value="GNAT FAMILY, PUTATIVE (AFU_ORTHOLOGUE AFUA_3G00765)-RELATED-RELATED"/>
    <property type="match status" value="1"/>
</dbReference>
<dbReference type="InterPro" id="IPR016181">
    <property type="entry name" value="Acyl_CoA_acyltransferase"/>
</dbReference>
<proteinExistence type="inferred from homology"/>
<dbReference type="InterPro" id="IPR000182">
    <property type="entry name" value="GNAT_dom"/>
</dbReference>
<comment type="similarity">
    <text evidence="3">Belongs to the acetyltransferase family. RimJ subfamily.</text>
</comment>
<reference evidence="6 8" key="2">
    <citation type="submission" date="2016-11" db="EMBL/GenBank/DDBJ databases">
        <title>Draft genome of Pseudomonas versuta A4R1.5.</title>
        <authorList>
            <person name="See-Too W.-S."/>
        </authorList>
    </citation>
    <scope>NUCLEOTIDE SEQUENCE [LARGE SCALE GENOMIC DNA]</scope>
    <source>
        <strain evidence="6 8">A4R1.5</strain>
    </source>
</reference>
<dbReference type="PROSITE" id="PS51186">
    <property type="entry name" value="GNAT"/>
    <property type="match status" value="1"/>
</dbReference>
<dbReference type="Pfam" id="PF13302">
    <property type="entry name" value="Acetyltransf_3"/>
    <property type="match status" value="1"/>
</dbReference>
<reference evidence="5 7" key="1">
    <citation type="submission" date="2016-11" db="EMBL/GenBank/DDBJ databases">
        <title>Draft genome of Pseudomonas versuta A4R1.12.</title>
        <authorList>
            <person name="See-Too W.-S."/>
        </authorList>
    </citation>
    <scope>NUCLEOTIDE SEQUENCE [LARGE SCALE GENOMIC DNA]</scope>
    <source>
        <strain evidence="5 7">A4R1.12</strain>
    </source>
</reference>
<evidence type="ECO:0000256" key="1">
    <source>
        <dbReference type="ARBA" id="ARBA00022679"/>
    </source>
</evidence>
<dbReference type="Proteomes" id="UP000185990">
    <property type="component" value="Unassembled WGS sequence"/>
</dbReference>
<evidence type="ECO:0000313" key="5">
    <source>
        <dbReference type="EMBL" id="OKA19519.1"/>
    </source>
</evidence>
<dbReference type="SUPFAM" id="SSF55729">
    <property type="entry name" value="Acyl-CoA N-acyltransferases (Nat)"/>
    <property type="match status" value="1"/>
</dbReference>
<keyword evidence="8" id="KW-1185">Reference proteome</keyword>
<keyword evidence="2" id="KW-0012">Acyltransferase</keyword>